<feature type="transmembrane region" description="Helical" evidence="1">
    <location>
        <begin position="130"/>
        <end position="149"/>
    </location>
</feature>
<keyword evidence="4" id="KW-1185">Reference proteome</keyword>
<accession>A0AAV5BIH7</accession>
<dbReference type="Proteomes" id="UP001054889">
    <property type="component" value="Unassembled WGS sequence"/>
</dbReference>
<evidence type="ECO:0000313" key="4">
    <source>
        <dbReference type="Proteomes" id="UP001054889"/>
    </source>
</evidence>
<comment type="caution">
    <text evidence="2">The sequence shown here is derived from an EMBL/GenBank/DDBJ whole genome shotgun (WGS) entry which is preliminary data.</text>
</comment>
<dbReference type="InterPro" id="IPR006927">
    <property type="entry name" value="DUF639"/>
</dbReference>
<gene>
    <name evidence="2" type="primary">ga01192</name>
    <name evidence="3" type="synonym">ga01879</name>
    <name evidence="2" type="ORF">PR202_ga01192</name>
    <name evidence="3" type="ORF">PR202_ga01879</name>
</gene>
<name>A0AAV5BIH7_ELECO</name>
<evidence type="ECO:0000256" key="1">
    <source>
        <dbReference type="SAM" id="Phobius"/>
    </source>
</evidence>
<keyword evidence="1" id="KW-1133">Transmembrane helix</keyword>
<evidence type="ECO:0000313" key="3">
    <source>
        <dbReference type="EMBL" id="GJM86061.1"/>
    </source>
</evidence>
<keyword evidence="1" id="KW-0472">Membrane</keyword>
<organism evidence="2 4">
    <name type="scientific">Eleusine coracana subsp. coracana</name>
    <dbReference type="NCBI Taxonomy" id="191504"/>
    <lineage>
        <taxon>Eukaryota</taxon>
        <taxon>Viridiplantae</taxon>
        <taxon>Streptophyta</taxon>
        <taxon>Embryophyta</taxon>
        <taxon>Tracheophyta</taxon>
        <taxon>Spermatophyta</taxon>
        <taxon>Magnoliopsida</taxon>
        <taxon>Liliopsida</taxon>
        <taxon>Poales</taxon>
        <taxon>Poaceae</taxon>
        <taxon>PACMAD clade</taxon>
        <taxon>Chloridoideae</taxon>
        <taxon>Cynodonteae</taxon>
        <taxon>Eleusininae</taxon>
        <taxon>Eleusine</taxon>
    </lineage>
</organism>
<proteinExistence type="predicted"/>
<feature type="transmembrane region" description="Helical" evidence="1">
    <location>
        <begin position="93"/>
        <end position="110"/>
    </location>
</feature>
<sequence length="186" mass="20722">MAKDSDMDSNSHEQPLASLENTIDQGLVTPLGKLRPIIQQITSWERSLLTPCCNFADHIHGPDVPALIGCVSYKSTMESIVEAQQSLKKAHKYIKIANVIILRMWSIALVKSPKHTQTMIWMLTGCAEALAVVLFKFILIGLTTGGFMANTRIARASSNPHGNRRLREWWKSMPAIPVRTVDKSDL</sequence>
<reference evidence="2" key="2">
    <citation type="submission" date="2021-12" db="EMBL/GenBank/DDBJ databases">
        <title>Resequencing data analysis of finger millet.</title>
        <authorList>
            <person name="Hatakeyama M."/>
            <person name="Aluri S."/>
            <person name="Balachadran M.T."/>
            <person name="Sivarajan S.R."/>
            <person name="Poveda L."/>
            <person name="Shimizu-Inatsugi R."/>
            <person name="Schlapbach R."/>
            <person name="Sreeman S.M."/>
            <person name="Shimizu K.K."/>
        </authorList>
    </citation>
    <scope>NUCLEOTIDE SEQUENCE</scope>
</reference>
<dbReference type="PANTHER" id="PTHR31860:SF5">
    <property type="entry name" value="ARGH (DUF639)"/>
    <property type="match status" value="1"/>
</dbReference>
<reference evidence="2" key="1">
    <citation type="journal article" date="2018" name="DNA Res.">
        <title>Multiple hybrid de novo genome assembly of finger millet, an orphan allotetraploid crop.</title>
        <authorList>
            <person name="Hatakeyama M."/>
            <person name="Aluri S."/>
            <person name="Balachadran M.T."/>
            <person name="Sivarajan S.R."/>
            <person name="Patrignani A."/>
            <person name="Gruter S."/>
            <person name="Poveda L."/>
            <person name="Shimizu-Inatsugi R."/>
            <person name="Baeten J."/>
            <person name="Francoijs K.J."/>
            <person name="Nataraja K.N."/>
            <person name="Reddy Y.A.N."/>
            <person name="Phadnis S."/>
            <person name="Ravikumar R.L."/>
            <person name="Schlapbach R."/>
            <person name="Sreeman S.M."/>
            <person name="Shimizu K.K."/>
        </authorList>
    </citation>
    <scope>NUCLEOTIDE SEQUENCE</scope>
</reference>
<keyword evidence="1" id="KW-0812">Transmembrane</keyword>
<protein>
    <submittedName>
        <fullName evidence="2">Uncharacterized protein</fullName>
    </submittedName>
</protein>
<evidence type="ECO:0000313" key="2">
    <source>
        <dbReference type="EMBL" id="GJM85433.1"/>
    </source>
</evidence>
<dbReference type="AlphaFoldDB" id="A0AAV5BIH7"/>
<dbReference type="PANTHER" id="PTHR31860">
    <property type="entry name" value="HEAT-INDUCIBLE TRANSCRIPTION REPRESSOR (DUF639)-RELATED"/>
    <property type="match status" value="1"/>
</dbReference>
<dbReference type="EMBL" id="BQKI01000001">
    <property type="protein sequence ID" value="GJM85433.1"/>
    <property type="molecule type" value="Genomic_DNA"/>
</dbReference>
<dbReference type="EMBL" id="BQKI01000001">
    <property type="protein sequence ID" value="GJM86061.1"/>
    <property type="molecule type" value="Genomic_DNA"/>
</dbReference>
<dbReference type="Pfam" id="PF04842">
    <property type="entry name" value="DUF639"/>
    <property type="match status" value="1"/>
</dbReference>